<dbReference type="AlphaFoldDB" id="T1IL10"/>
<reference evidence="2" key="1">
    <citation type="submission" date="2011-05" db="EMBL/GenBank/DDBJ databases">
        <authorList>
            <person name="Richards S.R."/>
            <person name="Qu J."/>
            <person name="Jiang H."/>
            <person name="Jhangiani S.N."/>
            <person name="Agravi P."/>
            <person name="Goodspeed R."/>
            <person name="Gross S."/>
            <person name="Mandapat C."/>
            <person name="Jackson L."/>
            <person name="Mathew T."/>
            <person name="Pu L."/>
            <person name="Thornton R."/>
            <person name="Saada N."/>
            <person name="Wilczek-Boney K.B."/>
            <person name="Lee S."/>
            <person name="Kovar C."/>
            <person name="Wu Y."/>
            <person name="Scherer S.E."/>
            <person name="Worley K.C."/>
            <person name="Muzny D.M."/>
            <person name="Gibbs R."/>
        </authorList>
    </citation>
    <scope>NUCLEOTIDE SEQUENCE</scope>
    <source>
        <strain evidence="2">Brora</strain>
    </source>
</reference>
<name>T1IL10_STRMM</name>
<organism evidence="1 2">
    <name type="scientific">Strigamia maritima</name>
    <name type="common">European centipede</name>
    <name type="synonym">Geophilus maritimus</name>
    <dbReference type="NCBI Taxonomy" id="126957"/>
    <lineage>
        <taxon>Eukaryota</taxon>
        <taxon>Metazoa</taxon>
        <taxon>Ecdysozoa</taxon>
        <taxon>Arthropoda</taxon>
        <taxon>Myriapoda</taxon>
        <taxon>Chilopoda</taxon>
        <taxon>Pleurostigmophora</taxon>
        <taxon>Geophilomorpha</taxon>
        <taxon>Linotaeniidae</taxon>
        <taxon>Strigamia</taxon>
    </lineage>
</organism>
<proteinExistence type="predicted"/>
<reference evidence="1" key="2">
    <citation type="submission" date="2015-02" db="UniProtKB">
        <authorList>
            <consortium name="EnsemblMetazoa"/>
        </authorList>
    </citation>
    <scope>IDENTIFICATION</scope>
</reference>
<sequence>MAANFNQVATAGNDFTVGGDVNIGNVTYLCSVKTLQNWTPTVSQLQMSSKECTLIADKYHIMLK</sequence>
<dbReference type="Proteomes" id="UP000014500">
    <property type="component" value="Unassembled WGS sequence"/>
</dbReference>
<dbReference type="HOGENOM" id="CLU_2870406_0_0_1"/>
<dbReference type="EMBL" id="JH430694">
    <property type="status" value="NOT_ANNOTATED_CDS"/>
    <property type="molecule type" value="Genomic_DNA"/>
</dbReference>
<evidence type="ECO:0000313" key="1">
    <source>
        <dbReference type="EnsemblMetazoa" id="SMAR001627-PA"/>
    </source>
</evidence>
<keyword evidence="2" id="KW-1185">Reference proteome</keyword>
<evidence type="ECO:0000313" key="2">
    <source>
        <dbReference type="Proteomes" id="UP000014500"/>
    </source>
</evidence>
<protein>
    <submittedName>
        <fullName evidence="1">Uncharacterized protein</fullName>
    </submittedName>
</protein>
<dbReference type="EnsemblMetazoa" id="SMAR001627-RA">
    <property type="protein sequence ID" value="SMAR001627-PA"/>
    <property type="gene ID" value="SMAR001627"/>
</dbReference>
<accession>T1IL10</accession>